<accession>A0A143DFW6</accession>
<protein>
    <submittedName>
        <fullName evidence="1">Uncharacterized protein</fullName>
    </submittedName>
</protein>
<evidence type="ECO:0000313" key="1">
    <source>
        <dbReference type="EMBL" id="AMW34998.1"/>
    </source>
</evidence>
<dbReference type="InterPro" id="IPR007801">
    <property type="entry name" value="MbnB/TglH/ChrH"/>
</dbReference>
<dbReference type="AlphaFoldDB" id="A0A143DFW6"/>
<dbReference type="NCBIfam" id="NF003818">
    <property type="entry name" value="PRK05409.1"/>
    <property type="match status" value="1"/>
</dbReference>
<sequence length="293" mass="32646">MRILGTGIAPCSMAGIGFRPQHCTDLVKLRSCERSIPGWLEIHPENYLVEGGGLLAGLCQIAEQWPLSFHSVGLSPGSSCGDDPAFLSRMLALHNRFNPCLFSVHLAWSHHDAAYFHDQLPVPLTYETLEVVVRNINTLQQALGRSVLVENPSRYLWFRHSVIPEPEFLAALAHRTGCRLLLDLNNVVVSCHNMGLDYQLCMRSFPLDLVDEIHVAGHHHTILDDGRILKIDDHGSRVSSAVWDLLRQVVAIRGALPVLVEWDNNIPHLSTLLDEATIARDILLQEDARACLS</sequence>
<dbReference type="STRING" id="1549855.AY555_07200"/>
<dbReference type="Pfam" id="PF05114">
    <property type="entry name" value="MbnB_TglH_ChrH"/>
    <property type="match status" value="1"/>
</dbReference>
<dbReference type="KEGG" id="hjo:AY555_07200"/>
<keyword evidence="2" id="KW-1185">Reference proteome</keyword>
<dbReference type="Gene3D" id="3.20.20.150">
    <property type="entry name" value="Divalent-metal-dependent TIM barrel enzymes"/>
    <property type="match status" value="1"/>
</dbReference>
<reference evidence="1 2" key="1">
    <citation type="submission" date="2016-02" db="EMBL/GenBank/DDBJ databases">
        <title>Complete Genome of H5569, the type strain of the newly described species Haematospirillium jordaniae.</title>
        <authorList>
            <person name="Nicholson A.C."/>
            <person name="Humrighouse B.W."/>
            <person name="Loparov V."/>
            <person name="McQuiston J.R."/>
        </authorList>
    </citation>
    <scope>NUCLEOTIDE SEQUENCE [LARGE SCALE GENOMIC DNA]</scope>
    <source>
        <strain evidence="1 2">H5569</strain>
    </source>
</reference>
<evidence type="ECO:0000313" key="2">
    <source>
        <dbReference type="Proteomes" id="UP000076066"/>
    </source>
</evidence>
<organism evidence="1 2">
    <name type="scientific">Haematospirillum jordaniae</name>
    <dbReference type="NCBI Taxonomy" id="1549855"/>
    <lineage>
        <taxon>Bacteria</taxon>
        <taxon>Pseudomonadati</taxon>
        <taxon>Pseudomonadota</taxon>
        <taxon>Alphaproteobacteria</taxon>
        <taxon>Rhodospirillales</taxon>
        <taxon>Novispirillaceae</taxon>
        <taxon>Haematospirillum</taxon>
    </lineage>
</organism>
<dbReference type="EMBL" id="CP014525">
    <property type="protein sequence ID" value="AMW34998.1"/>
    <property type="molecule type" value="Genomic_DNA"/>
</dbReference>
<dbReference type="Proteomes" id="UP000076066">
    <property type="component" value="Chromosome"/>
</dbReference>
<dbReference type="PANTHER" id="PTHR42194:SF1">
    <property type="entry name" value="UPF0276 PROTEIN HI_1600"/>
    <property type="match status" value="1"/>
</dbReference>
<name>A0A143DFW6_9PROT</name>
<proteinExistence type="predicted"/>
<gene>
    <name evidence="1" type="ORF">AY555_07200</name>
</gene>
<dbReference type="PANTHER" id="PTHR42194">
    <property type="entry name" value="UPF0276 PROTEIN HI_1600"/>
    <property type="match status" value="1"/>
</dbReference>